<dbReference type="Proteomes" id="UP000185812">
    <property type="component" value="Unassembled WGS sequence"/>
</dbReference>
<dbReference type="AlphaFoldDB" id="A0A1M6TZZ7"/>
<accession>A0A1M6TZZ7</accession>
<evidence type="ECO:0000256" key="2">
    <source>
        <dbReference type="ARBA" id="ARBA00022975"/>
    </source>
</evidence>
<proteinExistence type="predicted"/>
<dbReference type="OrthoDB" id="1493031at2"/>
<keyword evidence="3" id="KW-0808">Transferase</keyword>
<dbReference type="GO" id="GO:0019856">
    <property type="term" value="P:pyrimidine nucleobase biosynthetic process"/>
    <property type="evidence" value="ECO:0007669"/>
    <property type="project" value="TreeGrafter"/>
</dbReference>
<dbReference type="GO" id="GO:0006222">
    <property type="term" value="P:UMP biosynthetic process"/>
    <property type="evidence" value="ECO:0007669"/>
    <property type="project" value="TreeGrafter"/>
</dbReference>
<dbReference type="Gene3D" id="3.40.50.2020">
    <property type="match status" value="1"/>
</dbReference>
<reference evidence="4" key="1">
    <citation type="submission" date="2016-11" db="EMBL/GenBank/DDBJ databases">
        <authorList>
            <person name="Varghese N."/>
            <person name="Submissions S."/>
        </authorList>
    </citation>
    <scope>NUCLEOTIDE SEQUENCE [LARGE SCALE GENOMIC DNA]</scope>
    <source>
        <strain evidence="4">DSM 22212</strain>
    </source>
</reference>
<evidence type="ECO:0000313" key="3">
    <source>
        <dbReference type="EMBL" id="SHK62470.1"/>
    </source>
</evidence>
<gene>
    <name evidence="3" type="ORF">SAMN04488087_1604</name>
</gene>
<dbReference type="CDD" id="cd06223">
    <property type="entry name" value="PRTases_typeI"/>
    <property type="match status" value="1"/>
</dbReference>
<dbReference type="EMBL" id="FRAU01000004">
    <property type="protein sequence ID" value="SHK62470.1"/>
    <property type="molecule type" value="Genomic_DNA"/>
</dbReference>
<keyword evidence="4" id="KW-1185">Reference proteome</keyword>
<dbReference type="STRING" id="633813.SAMN04488087_1604"/>
<dbReference type="SUPFAM" id="SSF53271">
    <property type="entry name" value="PRTase-like"/>
    <property type="match status" value="1"/>
</dbReference>
<dbReference type="InterPro" id="IPR000836">
    <property type="entry name" value="PRTase_dom"/>
</dbReference>
<keyword evidence="3" id="KW-0328">Glycosyltransferase</keyword>
<organism evidence="3 4">
    <name type="scientific">Rhodothermus profundi</name>
    <dbReference type="NCBI Taxonomy" id="633813"/>
    <lineage>
        <taxon>Bacteria</taxon>
        <taxon>Pseudomonadati</taxon>
        <taxon>Rhodothermota</taxon>
        <taxon>Rhodothermia</taxon>
        <taxon>Rhodothermales</taxon>
        <taxon>Rhodothermaceae</taxon>
        <taxon>Rhodothermus</taxon>
    </lineage>
</organism>
<keyword evidence="2" id="KW-0665">Pyrimidine biosynthesis</keyword>
<evidence type="ECO:0000313" key="4">
    <source>
        <dbReference type="Proteomes" id="UP000185812"/>
    </source>
</evidence>
<dbReference type="PANTHER" id="PTHR19278:SF9">
    <property type="entry name" value="URIDINE 5'-MONOPHOSPHATE SYNTHASE"/>
    <property type="match status" value="1"/>
</dbReference>
<dbReference type="GO" id="GO:0004588">
    <property type="term" value="F:orotate phosphoribosyltransferase activity"/>
    <property type="evidence" value="ECO:0007669"/>
    <property type="project" value="TreeGrafter"/>
</dbReference>
<evidence type="ECO:0000256" key="1">
    <source>
        <dbReference type="ARBA" id="ARBA00004725"/>
    </source>
</evidence>
<sequence>MAERTLSPSAYADLVDLGRRLYARALVRREQEPITDPRGQPIGWLLDTRIPMLEGDTFREVGRVLADRVRSRGVQQVAGFGFGAYALVCAILSAPPPPGAPELRGGFIRAQRKPYGRHRLIEGPLCREEPVVLVDDILNSGRSAARAIALLRSDGFQVCGVLTLFNFTWSSGRTRLEAEGLWVDSLLDLNLRDGPRSASDSL</sequence>
<dbReference type="InterPro" id="IPR029057">
    <property type="entry name" value="PRTase-like"/>
</dbReference>
<protein>
    <submittedName>
        <fullName evidence="3">Orotate phosphoribosyltransferase</fullName>
    </submittedName>
</protein>
<name>A0A1M6TZZ7_9BACT</name>
<dbReference type="RefSeq" id="WP_072715443.1">
    <property type="nucleotide sequence ID" value="NZ_FRAU01000004.1"/>
</dbReference>
<comment type="pathway">
    <text evidence="1">Pyrimidine metabolism; UMP biosynthesis via de novo pathway.</text>
</comment>
<dbReference type="PANTHER" id="PTHR19278">
    <property type="entry name" value="OROTATE PHOSPHORIBOSYLTRANSFERASE"/>
    <property type="match status" value="1"/>
</dbReference>